<accession>A0A225UUR6</accession>
<gene>
    <name evidence="1" type="ORF">PHMEG_00032879</name>
</gene>
<protein>
    <submittedName>
        <fullName evidence="1">Uncharacterized protein</fullName>
    </submittedName>
</protein>
<evidence type="ECO:0000313" key="1">
    <source>
        <dbReference type="EMBL" id="OWY96773.1"/>
    </source>
</evidence>
<comment type="caution">
    <text evidence="1">The sequence shown here is derived from an EMBL/GenBank/DDBJ whole genome shotgun (WGS) entry which is preliminary data.</text>
</comment>
<dbReference type="EMBL" id="NBNE01011240">
    <property type="protein sequence ID" value="OWY96773.1"/>
    <property type="molecule type" value="Genomic_DNA"/>
</dbReference>
<organism evidence="1 2">
    <name type="scientific">Phytophthora megakarya</name>
    <dbReference type="NCBI Taxonomy" id="4795"/>
    <lineage>
        <taxon>Eukaryota</taxon>
        <taxon>Sar</taxon>
        <taxon>Stramenopiles</taxon>
        <taxon>Oomycota</taxon>
        <taxon>Peronosporomycetes</taxon>
        <taxon>Peronosporales</taxon>
        <taxon>Peronosporaceae</taxon>
        <taxon>Phytophthora</taxon>
    </lineage>
</organism>
<dbReference type="Proteomes" id="UP000198211">
    <property type="component" value="Unassembled WGS sequence"/>
</dbReference>
<name>A0A225UUR6_9STRA</name>
<dbReference type="AlphaFoldDB" id="A0A225UUR6"/>
<sequence length="111" mass="12480">MFVCVMHVLSTEGRNEPSDDDYDEHEANYIPLEDYAQELAFLSDLTALVLAYEGTNVNNPALTDEQRQRLVEMLKSHVSIMISRGNTLPPPAYGVVCDIDVNNHDSIKQRA</sequence>
<reference evidence="2" key="1">
    <citation type="submission" date="2017-03" db="EMBL/GenBank/DDBJ databases">
        <title>Phytopthora megakarya and P. palmivora, two closely related causual agents of cacao black pod achieved similar genome size and gene model numbers by different mechanisms.</title>
        <authorList>
            <person name="Ali S."/>
            <person name="Shao J."/>
            <person name="Larry D.J."/>
            <person name="Kronmiller B."/>
            <person name="Shen D."/>
            <person name="Strem M.D."/>
            <person name="Melnick R.L."/>
            <person name="Guiltinan M.J."/>
            <person name="Tyler B.M."/>
            <person name="Meinhardt L.W."/>
            <person name="Bailey B.A."/>
        </authorList>
    </citation>
    <scope>NUCLEOTIDE SEQUENCE [LARGE SCALE GENOMIC DNA]</scope>
    <source>
        <strain evidence="2">zdho120</strain>
    </source>
</reference>
<evidence type="ECO:0000313" key="2">
    <source>
        <dbReference type="Proteomes" id="UP000198211"/>
    </source>
</evidence>
<proteinExistence type="predicted"/>
<keyword evidence="2" id="KW-1185">Reference proteome</keyword>
<dbReference type="OrthoDB" id="128210at2759"/>